<evidence type="ECO:0000313" key="1">
    <source>
        <dbReference type="Proteomes" id="UP000036681"/>
    </source>
</evidence>
<protein>
    <submittedName>
        <fullName evidence="2">Apple domain-containing protein</fullName>
    </submittedName>
</protein>
<name>A0A0M3IT31_ASCLU</name>
<sequence>MKSNTVLSLSFQSCADNCNRLLSCLQFDNRPVVKREQYFRVS</sequence>
<accession>A0A0M3IT31</accession>
<dbReference type="Proteomes" id="UP000036681">
    <property type="component" value="Unplaced"/>
</dbReference>
<dbReference type="AlphaFoldDB" id="A0A0M3IT31"/>
<reference evidence="2" key="1">
    <citation type="submission" date="2017-02" db="UniProtKB">
        <authorList>
            <consortium name="WormBaseParasite"/>
        </authorList>
    </citation>
    <scope>IDENTIFICATION</scope>
</reference>
<organism evidence="1 2">
    <name type="scientific">Ascaris lumbricoides</name>
    <name type="common">Giant roundworm</name>
    <dbReference type="NCBI Taxonomy" id="6252"/>
    <lineage>
        <taxon>Eukaryota</taxon>
        <taxon>Metazoa</taxon>
        <taxon>Ecdysozoa</taxon>
        <taxon>Nematoda</taxon>
        <taxon>Chromadorea</taxon>
        <taxon>Rhabditida</taxon>
        <taxon>Spirurina</taxon>
        <taxon>Ascaridomorpha</taxon>
        <taxon>Ascaridoidea</taxon>
        <taxon>Ascarididae</taxon>
        <taxon>Ascaris</taxon>
    </lineage>
</organism>
<evidence type="ECO:0000313" key="2">
    <source>
        <dbReference type="WBParaSite" id="ALUE_0002190901-mRNA-1"/>
    </source>
</evidence>
<proteinExistence type="predicted"/>
<dbReference type="WBParaSite" id="ALUE_0002190901-mRNA-1">
    <property type="protein sequence ID" value="ALUE_0002190901-mRNA-1"/>
    <property type="gene ID" value="ALUE_0002190901"/>
</dbReference>
<keyword evidence="1" id="KW-1185">Reference proteome</keyword>